<dbReference type="Proteomes" id="UP000014139">
    <property type="component" value="Unassembled WGS sequence"/>
</dbReference>
<keyword evidence="2" id="KW-1185">Reference proteome</keyword>
<dbReference type="AlphaFoldDB" id="R1HYP3"/>
<evidence type="ECO:0000313" key="2">
    <source>
        <dbReference type="Proteomes" id="UP000014139"/>
    </source>
</evidence>
<proteinExistence type="predicted"/>
<dbReference type="PATRIC" id="fig|1292037.4.peg.1964"/>
<comment type="caution">
    <text evidence="1">The sequence shown here is derived from an EMBL/GenBank/DDBJ whole genome shotgun (WGS) entry which is preliminary data.</text>
</comment>
<evidence type="ECO:0000313" key="1">
    <source>
        <dbReference type="EMBL" id="EOD68645.1"/>
    </source>
</evidence>
<gene>
    <name evidence="1" type="ORF">H480_10245</name>
</gene>
<protein>
    <submittedName>
        <fullName evidence="1">Uncharacterized protein</fullName>
    </submittedName>
</protein>
<name>R1HYP3_9PSEU</name>
<dbReference type="EMBL" id="AOUO01000126">
    <property type="protein sequence ID" value="EOD68645.1"/>
    <property type="molecule type" value="Genomic_DNA"/>
</dbReference>
<accession>R1HYP3</accession>
<organism evidence="1 2">
    <name type="scientific">Amycolatopsis vancoresmycina DSM 44592</name>
    <dbReference type="NCBI Taxonomy" id="1292037"/>
    <lineage>
        <taxon>Bacteria</taxon>
        <taxon>Bacillati</taxon>
        <taxon>Actinomycetota</taxon>
        <taxon>Actinomycetes</taxon>
        <taxon>Pseudonocardiales</taxon>
        <taxon>Pseudonocardiaceae</taxon>
        <taxon>Amycolatopsis</taxon>
    </lineage>
</organism>
<sequence length="110" mass="11515">MSSTDAWGQVPAAWERASGAIAVARERGWTWQARPAGSAAPHELLGRRTTATHDDVVVIEAGKDPMQAIGARFAPGDWGTPGTVPLRGPVTGAPDEVLFTVLGWAGEDTP</sequence>
<dbReference type="RefSeq" id="WP_003071044.1">
    <property type="nucleotide sequence ID" value="NZ_AOUO01000126.1"/>
</dbReference>
<dbReference type="OrthoDB" id="3630457at2"/>
<reference evidence="1 2" key="1">
    <citation type="submission" date="2013-02" db="EMBL/GenBank/DDBJ databases">
        <title>Draft genome sequence of Amycolatopsis vancoresmycina strain DSM 44592T.</title>
        <authorList>
            <person name="Kumar S."/>
            <person name="Kaur N."/>
            <person name="Kaur C."/>
            <person name="Raghava G.P.S."/>
            <person name="Mayilraj S."/>
        </authorList>
    </citation>
    <scope>NUCLEOTIDE SEQUENCE [LARGE SCALE GENOMIC DNA]</scope>
    <source>
        <strain evidence="1 2">DSM 44592</strain>
    </source>
</reference>